<comment type="caution">
    <text evidence="2">The sequence shown here is derived from an EMBL/GenBank/DDBJ whole genome shotgun (WGS) entry which is preliminary data.</text>
</comment>
<dbReference type="OrthoDB" id="761686at2"/>
<evidence type="ECO:0008006" key="4">
    <source>
        <dbReference type="Google" id="ProtNLM"/>
    </source>
</evidence>
<evidence type="ECO:0000313" key="2">
    <source>
        <dbReference type="EMBL" id="PSL35089.1"/>
    </source>
</evidence>
<gene>
    <name evidence="2" type="ORF">CLV42_102663</name>
</gene>
<keyword evidence="3" id="KW-1185">Reference proteome</keyword>
<feature type="compositionally biased region" description="Low complexity" evidence="1">
    <location>
        <begin position="34"/>
        <end position="49"/>
    </location>
</feature>
<evidence type="ECO:0000313" key="3">
    <source>
        <dbReference type="Proteomes" id="UP000240978"/>
    </source>
</evidence>
<feature type="region of interest" description="Disordered" evidence="1">
    <location>
        <begin position="23"/>
        <end position="53"/>
    </location>
</feature>
<dbReference type="EMBL" id="PYGK01000002">
    <property type="protein sequence ID" value="PSL35089.1"/>
    <property type="molecule type" value="Genomic_DNA"/>
</dbReference>
<dbReference type="Proteomes" id="UP000240978">
    <property type="component" value="Unassembled WGS sequence"/>
</dbReference>
<protein>
    <recommendedName>
        <fullName evidence="4">DUF4352 domain-containing protein</fullName>
    </recommendedName>
</protein>
<accession>A0A2P8GMA5</accession>
<proteinExistence type="predicted"/>
<reference evidence="2 3" key="1">
    <citation type="submission" date="2018-03" db="EMBL/GenBank/DDBJ databases">
        <title>Genomic Encyclopedia of Archaeal and Bacterial Type Strains, Phase II (KMG-II): from individual species to whole genera.</title>
        <authorList>
            <person name="Goeker M."/>
        </authorList>
    </citation>
    <scope>NUCLEOTIDE SEQUENCE [LARGE SCALE GENOMIC DNA]</scope>
    <source>
        <strain evidence="2 3">DSM 18107</strain>
    </source>
</reference>
<name>A0A2P8GMA5_9BACT</name>
<organism evidence="2 3">
    <name type="scientific">Chitinophaga ginsengisoli</name>
    <dbReference type="NCBI Taxonomy" id="363837"/>
    <lineage>
        <taxon>Bacteria</taxon>
        <taxon>Pseudomonadati</taxon>
        <taxon>Bacteroidota</taxon>
        <taxon>Chitinophagia</taxon>
        <taxon>Chitinophagales</taxon>
        <taxon>Chitinophagaceae</taxon>
        <taxon>Chitinophaga</taxon>
    </lineage>
</organism>
<evidence type="ECO:0000256" key="1">
    <source>
        <dbReference type="SAM" id="MobiDB-lite"/>
    </source>
</evidence>
<sequence>MKRIILVFSVGLIVTLAACKGKNKTENADQQTTTAEQPAQSSPAATAPSNEPKTYAVTFSPDSVYLGKNKEVLVRVTNAKAVELADADGKVTGTEITYEFEVTNKNQVGGSSIFVNPANFRLQLDNGNNITHDNYNSVNVDAESTKSSTDNKFKLPAGTKPKSLSLFYDETRVSVGVEMK</sequence>
<dbReference type="RefSeq" id="WP_106601324.1">
    <property type="nucleotide sequence ID" value="NZ_PYGK01000002.1"/>
</dbReference>
<dbReference type="AlphaFoldDB" id="A0A2P8GMA5"/>
<dbReference type="PROSITE" id="PS51257">
    <property type="entry name" value="PROKAR_LIPOPROTEIN"/>
    <property type="match status" value="1"/>
</dbReference>